<organism evidence="2 3">
    <name type="scientific">Phytophthora fragariaefolia</name>
    <dbReference type="NCBI Taxonomy" id="1490495"/>
    <lineage>
        <taxon>Eukaryota</taxon>
        <taxon>Sar</taxon>
        <taxon>Stramenopiles</taxon>
        <taxon>Oomycota</taxon>
        <taxon>Peronosporomycetes</taxon>
        <taxon>Peronosporales</taxon>
        <taxon>Peronosporaceae</taxon>
        <taxon>Phytophthora</taxon>
    </lineage>
</organism>
<feature type="region of interest" description="Disordered" evidence="1">
    <location>
        <begin position="1"/>
        <end position="150"/>
    </location>
</feature>
<feature type="compositionally biased region" description="Low complexity" evidence="1">
    <location>
        <begin position="397"/>
        <end position="409"/>
    </location>
</feature>
<reference evidence="2" key="1">
    <citation type="submission" date="2023-04" db="EMBL/GenBank/DDBJ databases">
        <title>Phytophthora fragariaefolia NBRC 109709.</title>
        <authorList>
            <person name="Ichikawa N."/>
            <person name="Sato H."/>
            <person name="Tonouchi N."/>
        </authorList>
    </citation>
    <scope>NUCLEOTIDE SEQUENCE</scope>
    <source>
        <strain evidence="2">NBRC 109709</strain>
    </source>
</reference>
<feature type="compositionally biased region" description="Basic and acidic residues" evidence="1">
    <location>
        <begin position="175"/>
        <end position="190"/>
    </location>
</feature>
<protein>
    <submittedName>
        <fullName evidence="2">Unnamed protein product</fullName>
    </submittedName>
</protein>
<feature type="compositionally biased region" description="Basic and acidic residues" evidence="1">
    <location>
        <begin position="59"/>
        <end position="72"/>
    </location>
</feature>
<feature type="compositionally biased region" description="Basic and acidic residues" evidence="1">
    <location>
        <begin position="349"/>
        <end position="367"/>
    </location>
</feature>
<feature type="compositionally biased region" description="Acidic residues" evidence="1">
    <location>
        <begin position="133"/>
        <end position="148"/>
    </location>
</feature>
<feature type="compositionally biased region" description="Basic and acidic residues" evidence="1">
    <location>
        <begin position="282"/>
        <end position="294"/>
    </location>
</feature>
<gene>
    <name evidence="2" type="ORF">Pfra01_002081700</name>
</gene>
<feature type="compositionally biased region" description="Polar residues" evidence="1">
    <location>
        <begin position="27"/>
        <end position="38"/>
    </location>
</feature>
<sequence>MPSSASPEEEAPPPPPLSPPPALEPTTIGNPSPPSTWASGGVFSFPDDEEEEDEEEKEEREINGENAKEVRGEGVPLEGDGADSIDSVESKLRRRLGIWSSVEGEEESDGSAGAKPAEVLQSWGSVEWRSIELEDDDDEEEVGDEDETPEKVIERVRKRLGWGVMAASRLKPIDFRLSMDKSNRTEEPRRQVGRKPPLSPGTHRNGDRLDTFNFRSTSSWESLKQEWEFDDSSEEMKLSSGDSAAKAREPGIMEVKEEDQQSSVVRNERELSVNCDSISPAEKGDASAADRDMKVSGLPAGSHTSPTVKTVTTDGAGPAKRVSGGITTNHRPMTPRSEESRFASNFDSKTAHEQHMKELQSEKKTEDSSTGQVPNAPLLLSISPSRPEPALVAALPSSNDSLGGSSDDLCAASPGHDQSIPTETAKTLDSLVSLVVQSWEHDFFSGPSSEQQNEATVTYKQEDTAASKTMASGKPISDVVTLAQSNEDHLAHSKVKSEATNSSVSVQYSSTVSSAEAAPTPASADINSAQPEEITLLQRGDDDNEDSEVPGEKEDQIVQMLLERIVLLEEALRQVDR</sequence>
<feature type="compositionally biased region" description="Polar residues" evidence="1">
    <location>
        <begin position="446"/>
        <end position="459"/>
    </location>
</feature>
<feature type="region of interest" description="Disordered" evidence="1">
    <location>
        <begin position="444"/>
        <end position="474"/>
    </location>
</feature>
<name>A0A9W6Y2B3_9STRA</name>
<evidence type="ECO:0000313" key="3">
    <source>
        <dbReference type="Proteomes" id="UP001165121"/>
    </source>
</evidence>
<dbReference type="OrthoDB" id="129919at2759"/>
<evidence type="ECO:0000256" key="1">
    <source>
        <dbReference type="SAM" id="MobiDB-lite"/>
    </source>
</evidence>
<dbReference type="EMBL" id="BSXT01002911">
    <property type="protein sequence ID" value="GMF51480.1"/>
    <property type="molecule type" value="Genomic_DNA"/>
</dbReference>
<comment type="caution">
    <text evidence="2">The sequence shown here is derived from an EMBL/GenBank/DDBJ whole genome shotgun (WGS) entry which is preliminary data.</text>
</comment>
<feature type="compositionally biased region" description="Polar residues" evidence="1">
    <location>
        <begin position="302"/>
        <end position="313"/>
    </location>
</feature>
<keyword evidence="3" id="KW-1185">Reference proteome</keyword>
<feature type="compositionally biased region" description="Basic and acidic residues" evidence="1">
    <location>
        <begin position="245"/>
        <end position="259"/>
    </location>
</feature>
<feature type="compositionally biased region" description="Low complexity" evidence="1">
    <location>
        <begin position="502"/>
        <end position="524"/>
    </location>
</feature>
<feature type="compositionally biased region" description="Acidic residues" evidence="1">
    <location>
        <begin position="46"/>
        <end position="58"/>
    </location>
</feature>
<evidence type="ECO:0000313" key="2">
    <source>
        <dbReference type="EMBL" id="GMF51480.1"/>
    </source>
</evidence>
<dbReference type="Proteomes" id="UP001165121">
    <property type="component" value="Unassembled WGS sequence"/>
</dbReference>
<accession>A0A9W6Y2B3</accession>
<proteinExistence type="predicted"/>
<dbReference type="AlphaFoldDB" id="A0A9W6Y2B3"/>
<feature type="region of interest" description="Disordered" evidence="1">
    <location>
        <begin position="227"/>
        <end position="421"/>
    </location>
</feature>
<feature type="region of interest" description="Disordered" evidence="1">
    <location>
        <begin position="490"/>
        <end position="555"/>
    </location>
</feature>
<feature type="compositionally biased region" description="Pro residues" evidence="1">
    <location>
        <begin position="12"/>
        <end position="23"/>
    </location>
</feature>
<feature type="region of interest" description="Disordered" evidence="1">
    <location>
        <begin position="175"/>
        <end position="215"/>
    </location>
</feature>